<evidence type="ECO:0000256" key="2">
    <source>
        <dbReference type="ARBA" id="ARBA00023033"/>
    </source>
</evidence>
<dbReference type="AlphaFoldDB" id="D3F4T7"/>
<dbReference type="Gene3D" id="3.50.50.60">
    <property type="entry name" value="FAD/NAD(P)-binding domain"/>
    <property type="match status" value="1"/>
</dbReference>
<proteinExistence type="predicted"/>
<dbReference type="Proteomes" id="UP000008229">
    <property type="component" value="Chromosome"/>
</dbReference>
<dbReference type="STRING" id="469383.Cwoe_4129"/>
<name>D3F4T7_CONWI</name>
<accession>D3F4T7</accession>
<evidence type="ECO:0000313" key="6">
    <source>
        <dbReference type="Proteomes" id="UP000008229"/>
    </source>
</evidence>
<dbReference type="SUPFAM" id="SSF51905">
    <property type="entry name" value="FAD/NAD(P)-binding domain"/>
    <property type="match status" value="1"/>
</dbReference>
<dbReference type="SUPFAM" id="SSF54373">
    <property type="entry name" value="FAD-linked reductases, C-terminal domain"/>
    <property type="match status" value="1"/>
</dbReference>
<dbReference type="HOGENOM" id="CLU_009665_19_5_11"/>
<protein>
    <submittedName>
        <fullName evidence="5">Monooxygenase FAD-binding protein</fullName>
    </submittedName>
</protein>
<evidence type="ECO:0000313" key="5">
    <source>
        <dbReference type="EMBL" id="ADB52544.1"/>
    </source>
</evidence>
<evidence type="ECO:0000256" key="1">
    <source>
        <dbReference type="ARBA" id="ARBA00023002"/>
    </source>
</evidence>
<sequence length="421" mass="44078">MSAKETQMQLRCVIAGAGLGGLSAAIALRRAGHEVVVLEQAPELGIVGAGIQMAPNASRLLGAWGVVDRFRDAGVPAQAAVRRRWSDGEKLGEVVLGQRLLDSFGASYWCLHRADLHGALVGVATDPDGPGTPVEIRTGAPVARVVANGADEARVVTADGTEFAGDVVIGADGIRSAVRDSLFGPQPPSFSGRVTNRHMIDVATVQDDPLLAEILERPAQNIWIGPGGHVITHPISGGAGLYMGVTTSGVRDDEAFWSTPISQADMLAAREGWDPRILRLIEAAPMITAYGLHDSEPMETWIDGRVALLGDACHAMMPFQAQGAAQAIEDAAVLGETLAGVAPGEVAAALERYEARRKPRASRVQALSRANGKTWHVPDGPEQQARDAALAKGDSDFRAYEFLWSTGPGGAPAPADPVAAA</sequence>
<feature type="domain" description="FAD-binding" evidence="4">
    <location>
        <begin position="12"/>
        <end position="365"/>
    </location>
</feature>
<keyword evidence="1" id="KW-0560">Oxidoreductase</keyword>
<dbReference type="GO" id="GO:0071949">
    <property type="term" value="F:FAD binding"/>
    <property type="evidence" value="ECO:0007669"/>
    <property type="project" value="InterPro"/>
</dbReference>
<feature type="region of interest" description="Disordered" evidence="3">
    <location>
        <begin position="365"/>
        <end position="388"/>
    </location>
</feature>
<reference evidence="5 6" key="1">
    <citation type="journal article" date="2010" name="Stand. Genomic Sci.">
        <title>Complete genome sequence of Conexibacter woesei type strain (ID131577).</title>
        <authorList>
            <person name="Pukall R."/>
            <person name="Lapidus A."/>
            <person name="Glavina Del Rio T."/>
            <person name="Copeland A."/>
            <person name="Tice H."/>
            <person name="Cheng J.-F."/>
            <person name="Lucas S."/>
            <person name="Chen F."/>
            <person name="Nolan M."/>
            <person name="Bruce D."/>
            <person name="Goodwin L."/>
            <person name="Pitluck S."/>
            <person name="Mavromatis K."/>
            <person name="Ivanova N."/>
            <person name="Ovchinnikova G."/>
            <person name="Pati A."/>
            <person name="Chen A."/>
            <person name="Palaniappan K."/>
            <person name="Land M."/>
            <person name="Hauser L."/>
            <person name="Chang Y.-J."/>
            <person name="Jeffries C.D."/>
            <person name="Chain P."/>
            <person name="Meincke L."/>
            <person name="Sims D."/>
            <person name="Brettin T."/>
            <person name="Detter J.C."/>
            <person name="Rohde M."/>
            <person name="Goeker M."/>
            <person name="Bristow J."/>
            <person name="Eisen J.A."/>
            <person name="Markowitz V."/>
            <person name="Kyrpides N.C."/>
            <person name="Klenk H.-P."/>
            <person name="Hugenholtz P."/>
        </authorList>
    </citation>
    <scope>NUCLEOTIDE SEQUENCE [LARGE SCALE GENOMIC DNA]</scope>
    <source>
        <strain evidence="6">DSM 14684 / CIP 108061 / JCM 11494 / NBRC 100937 / ID131577</strain>
    </source>
</reference>
<dbReference type="GO" id="GO:0004497">
    <property type="term" value="F:monooxygenase activity"/>
    <property type="evidence" value="ECO:0007669"/>
    <property type="project" value="UniProtKB-KW"/>
</dbReference>
<keyword evidence="6" id="KW-1185">Reference proteome</keyword>
<reference evidence="6" key="2">
    <citation type="submission" date="2010-01" db="EMBL/GenBank/DDBJ databases">
        <title>The complete genome of Conexibacter woesei DSM 14684.</title>
        <authorList>
            <consortium name="US DOE Joint Genome Institute (JGI-PGF)"/>
            <person name="Lucas S."/>
            <person name="Copeland A."/>
            <person name="Lapidus A."/>
            <person name="Glavina del Rio T."/>
            <person name="Dalin E."/>
            <person name="Tice H."/>
            <person name="Bruce D."/>
            <person name="Goodwin L."/>
            <person name="Pitluck S."/>
            <person name="Kyrpides N."/>
            <person name="Mavromatis K."/>
            <person name="Ivanova N."/>
            <person name="Mikhailova N."/>
            <person name="Chertkov O."/>
            <person name="Brettin T."/>
            <person name="Detter J.C."/>
            <person name="Han C."/>
            <person name="Larimer F."/>
            <person name="Land M."/>
            <person name="Hauser L."/>
            <person name="Markowitz V."/>
            <person name="Cheng J.-F."/>
            <person name="Hugenholtz P."/>
            <person name="Woyke T."/>
            <person name="Wu D."/>
            <person name="Pukall R."/>
            <person name="Steenblock K."/>
            <person name="Schneider S."/>
            <person name="Klenk H.-P."/>
            <person name="Eisen J.A."/>
        </authorList>
    </citation>
    <scope>NUCLEOTIDE SEQUENCE [LARGE SCALE GENOMIC DNA]</scope>
    <source>
        <strain evidence="6">DSM 14684 / CIP 108061 / JCM 11494 / NBRC 100937 / ID131577</strain>
    </source>
</reference>
<dbReference type="PRINTS" id="PR00420">
    <property type="entry name" value="RNGMNOXGNASE"/>
</dbReference>
<dbReference type="EMBL" id="CP001854">
    <property type="protein sequence ID" value="ADB52544.1"/>
    <property type="molecule type" value="Genomic_DNA"/>
</dbReference>
<organism evidence="5 6">
    <name type="scientific">Conexibacter woesei (strain DSM 14684 / CCUG 47730 / CIP 108061 / JCM 11494 / NBRC 100937 / ID131577)</name>
    <dbReference type="NCBI Taxonomy" id="469383"/>
    <lineage>
        <taxon>Bacteria</taxon>
        <taxon>Bacillati</taxon>
        <taxon>Actinomycetota</taxon>
        <taxon>Thermoleophilia</taxon>
        <taxon>Solirubrobacterales</taxon>
        <taxon>Conexibacteraceae</taxon>
        <taxon>Conexibacter</taxon>
    </lineage>
</organism>
<dbReference type="PANTHER" id="PTHR13789">
    <property type="entry name" value="MONOOXYGENASE"/>
    <property type="match status" value="1"/>
</dbReference>
<dbReference type="InterPro" id="IPR002938">
    <property type="entry name" value="FAD-bd"/>
</dbReference>
<evidence type="ECO:0000259" key="4">
    <source>
        <dbReference type="Pfam" id="PF01494"/>
    </source>
</evidence>
<gene>
    <name evidence="5" type="ordered locus">Cwoe_4129</name>
</gene>
<dbReference type="Pfam" id="PF01494">
    <property type="entry name" value="FAD_binding_3"/>
    <property type="match status" value="1"/>
</dbReference>
<dbReference type="KEGG" id="cwo:Cwoe_4129"/>
<keyword evidence="2 5" id="KW-0503">Monooxygenase</keyword>
<dbReference type="InterPro" id="IPR050493">
    <property type="entry name" value="FAD-dep_Monooxygenase_BioMet"/>
</dbReference>
<dbReference type="PANTHER" id="PTHR13789:SF147">
    <property type="entry name" value="PUTATIVE (AFU_ORTHOLOGUE AFUA_2G01950)-RELATED"/>
    <property type="match status" value="1"/>
</dbReference>
<dbReference type="eggNOG" id="COG0654">
    <property type="taxonomic scope" value="Bacteria"/>
</dbReference>
<dbReference type="InterPro" id="IPR036188">
    <property type="entry name" value="FAD/NAD-bd_sf"/>
</dbReference>
<evidence type="ECO:0000256" key="3">
    <source>
        <dbReference type="SAM" id="MobiDB-lite"/>
    </source>
</evidence>